<dbReference type="Gene3D" id="1.10.3680.10">
    <property type="entry name" value="TerB-like"/>
    <property type="match status" value="1"/>
</dbReference>
<sequence length="121" mass="13582">MSLTLQQEAVLKTISVMTHVDTNIHPVEVEMVQDIMKQDVGVEVESKDVYIAAKSEYIDDEDVDKYLKSIRKELGADDKALIIRSLKKVVLADGKAHSYELTLFNKVCAALEYTPADIIQL</sequence>
<dbReference type="Pfam" id="PF05099">
    <property type="entry name" value="TerB"/>
    <property type="match status" value="1"/>
</dbReference>
<dbReference type="EMBL" id="CP123872">
    <property type="protein sequence ID" value="WND03653.1"/>
    <property type="molecule type" value="Genomic_DNA"/>
</dbReference>
<dbReference type="SUPFAM" id="SSF158682">
    <property type="entry name" value="TerB-like"/>
    <property type="match status" value="1"/>
</dbReference>
<gene>
    <name evidence="2" type="ORF">QGN29_04600</name>
</gene>
<proteinExistence type="predicted"/>
<organism evidence="2 3">
    <name type="scientific">Temperatibacter marinus</name>
    <dbReference type="NCBI Taxonomy" id="1456591"/>
    <lineage>
        <taxon>Bacteria</taxon>
        <taxon>Pseudomonadati</taxon>
        <taxon>Pseudomonadota</taxon>
        <taxon>Alphaproteobacteria</taxon>
        <taxon>Kordiimonadales</taxon>
        <taxon>Temperatibacteraceae</taxon>
        <taxon>Temperatibacter</taxon>
    </lineage>
</organism>
<keyword evidence="3" id="KW-1185">Reference proteome</keyword>
<feature type="domain" description="Co-chaperone DjlA N-terminal" evidence="1">
    <location>
        <begin position="9"/>
        <end position="120"/>
    </location>
</feature>
<dbReference type="Proteomes" id="UP001268683">
    <property type="component" value="Chromosome"/>
</dbReference>
<evidence type="ECO:0000259" key="1">
    <source>
        <dbReference type="Pfam" id="PF05099"/>
    </source>
</evidence>
<protein>
    <submittedName>
        <fullName evidence="2">TerB family tellurite resistance protein</fullName>
    </submittedName>
</protein>
<evidence type="ECO:0000313" key="3">
    <source>
        <dbReference type="Proteomes" id="UP001268683"/>
    </source>
</evidence>
<name>A0AA52HBH6_9PROT</name>
<evidence type="ECO:0000313" key="2">
    <source>
        <dbReference type="EMBL" id="WND03653.1"/>
    </source>
</evidence>
<reference evidence="2" key="1">
    <citation type="submission" date="2023-04" db="EMBL/GenBank/DDBJ databases">
        <title>Complete genome sequence of Temperatibacter marinus.</title>
        <authorList>
            <person name="Rong J.-C."/>
            <person name="Yi M.-L."/>
            <person name="Zhao Q."/>
        </authorList>
    </citation>
    <scope>NUCLEOTIDE SEQUENCE</scope>
    <source>
        <strain evidence="2">NBRC 110045</strain>
    </source>
</reference>
<dbReference type="AlphaFoldDB" id="A0AA52HBH6"/>
<dbReference type="KEGG" id="tmk:QGN29_04600"/>
<dbReference type="RefSeq" id="WP_310799506.1">
    <property type="nucleotide sequence ID" value="NZ_CP123872.1"/>
</dbReference>
<dbReference type="InterPro" id="IPR007791">
    <property type="entry name" value="DjlA_N"/>
</dbReference>
<dbReference type="InterPro" id="IPR029024">
    <property type="entry name" value="TerB-like"/>
</dbReference>
<accession>A0AA52HBH6</accession>